<evidence type="ECO:0000256" key="2">
    <source>
        <dbReference type="ARBA" id="ARBA00021099"/>
    </source>
</evidence>
<evidence type="ECO:0000256" key="1">
    <source>
        <dbReference type="ARBA" id="ARBA00005696"/>
    </source>
</evidence>
<protein>
    <recommendedName>
        <fullName evidence="2">Ubiquitin-like-conjugating enzyme ATG10</fullName>
    </recommendedName>
    <alternativeName>
        <fullName evidence="7">Autophagy-related protein 10</fullName>
    </alternativeName>
</protein>
<keyword evidence="5" id="KW-0653">Protein transport</keyword>
<feature type="region of interest" description="Disordered" evidence="8">
    <location>
        <begin position="82"/>
        <end position="118"/>
    </location>
</feature>
<evidence type="ECO:0000313" key="9">
    <source>
        <dbReference type="EMBL" id="KAL3417265.1"/>
    </source>
</evidence>
<comment type="caution">
    <text evidence="9">The sequence shown here is derived from an EMBL/GenBank/DDBJ whole genome shotgun (WGS) entry which is preliminary data.</text>
</comment>
<comment type="similarity">
    <text evidence="1">Belongs to the ATG10 family.</text>
</comment>
<sequence length="246" mass="27831">MSHRDEYRQWPFLTLDEFELACAFFDQRYMKAELGPSRRTFKLRLRRTATTGTCCIEILRLLSPAEEDGDLTSQLDKLWSSGMNAAPTSNGDTEMSQEEDDEEALRPDVKVDGSDGGYPPQYTTYSHQAYVTYEIHLHPTYSVPVLWFTLHDLPMGEPTFDLNSVFRHLVPDQYKDLLRATGITGGLSAAPHPVTDVPAFFIHPCQTKEAMENFNCPLQDYLMTWVGLTGGCVGLWVPHEMAAVMN</sequence>
<dbReference type="PANTHER" id="PTHR14957:SF1">
    <property type="entry name" value="UBIQUITIN-LIKE-CONJUGATING ENZYME ATG10"/>
    <property type="match status" value="1"/>
</dbReference>
<dbReference type="InterPro" id="IPR007135">
    <property type="entry name" value="Atg3/Atg10"/>
</dbReference>
<feature type="compositionally biased region" description="Polar residues" evidence="8">
    <location>
        <begin position="82"/>
        <end position="94"/>
    </location>
</feature>
<accession>A0ABR4P1T8</accession>
<dbReference type="EMBL" id="JBFCZG010000011">
    <property type="protein sequence ID" value="KAL3417265.1"/>
    <property type="molecule type" value="Genomic_DNA"/>
</dbReference>
<evidence type="ECO:0000256" key="5">
    <source>
        <dbReference type="ARBA" id="ARBA00022927"/>
    </source>
</evidence>
<evidence type="ECO:0000256" key="7">
    <source>
        <dbReference type="ARBA" id="ARBA00029833"/>
    </source>
</evidence>
<dbReference type="PANTHER" id="PTHR14957">
    <property type="entry name" value="UBIQUITIN-LIKE-CONJUGATING ENZYME ATG10"/>
    <property type="match status" value="1"/>
</dbReference>
<keyword evidence="4" id="KW-0833">Ubl conjugation pathway</keyword>
<evidence type="ECO:0000256" key="3">
    <source>
        <dbReference type="ARBA" id="ARBA00022679"/>
    </source>
</evidence>
<feature type="compositionally biased region" description="Basic and acidic residues" evidence="8">
    <location>
        <begin position="104"/>
        <end position="113"/>
    </location>
</feature>
<reference evidence="9 10" key="1">
    <citation type="submission" date="2024-06" db="EMBL/GenBank/DDBJ databases">
        <title>Complete genome of Phlyctema vagabunda strain 19-DSS-EL-015.</title>
        <authorList>
            <person name="Fiorenzani C."/>
        </authorList>
    </citation>
    <scope>NUCLEOTIDE SEQUENCE [LARGE SCALE GENOMIC DNA]</scope>
    <source>
        <strain evidence="9 10">19-DSS-EL-015</strain>
    </source>
</reference>
<keyword evidence="5" id="KW-0813">Transport</keyword>
<evidence type="ECO:0000256" key="4">
    <source>
        <dbReference type="ARBA" id="ARBA00022786"/>
    </source>
</evidence>
<organism evidence="9 10">
    <name type="scientific">Phlyctema vagabunda</name>
    <dbReference type="NCBI Taxonomy" id="108571"/>
    <lineage>
        <taxon>Eukaryota</taxon>
        <taxon>Fungi</taxon>
        <taxon>Dikarya</taxon>
        <taxon>Ascomycota</taxon>
        <taxon>Pezizomycotina</taxon>
        <taxon>Leotiomycetes</taxon>
        <taxon>Helotiales</taxon>
        <taxon>Dermateaceae</taxon>
        <taxon>Phlyctema</taxon>
    </lineage>
</organism>
<gene>
    <name evidence="9" type="ORF">PVAG01_11265</name>
</gene>
<proteinExistence type="inferred from homology"/>
<evidence type="ECO:0000256" key="8">
    <source>
        <dbReference type="SAM" id="MobiDB-lite"/>
    </source>
</evidence>
<evidence type="ECO:0000313" key="10">
    <source>
        <dbReference type="Proteomes" id="UP001629113"/>
    </source>
</evidence>
<dbReference type="Proteomes" id="UP001629113">
    <property type="component" value="Unassembled WGS sequence"/>
</dbReference>
<keyword evidence="3" id="KW-0808">Transferase</keyword>
<dbReference type="Pfam" id="PF03987">
    <property type="entry name" value="Autophagy_act_C"/>
    <property type="match status" value="1"/>
</dbReference>
<evidence type="ECO:0000256" key="6">
    <source>
        <dbReference type="ARBA" id="ARBA00023006"/>
    </source>
</evidence>
<keyword evidence="10" id="KW-1185">Reference proteome</keyword>
<keyword evidence="6" id="KW-0072">Autophagy</keyword>
<dbReference type="Gene3D" id="3.30.1460.50">
    <property type="match status" value="1"/>
</dbReference>
<name>A0ABR4P1T8_9HELO</name>